<feature type="transmembrane region" description="Helical" evidence="1">
    <location>
        <begin position="12"/>
        <end position="31"/>
    </location>
</feature>
<protein>
    <submittedName>
        <fullName evidence="2">ATP synthase F0 subunit 8</fullName>
    </submittedName>
</protein>
<dbReference type="GeneID" id="63032921"/>
<dbReference type="AlphaFoldDB" id="D8WHE0"/>
<accession>D8WHE0</accession>
<dbReference type="EMBL" id="GU097657">
    <property type="protein sequence ID" value="ACY09463.1"/>
    <property type="molecule type" value="Genomic_DNA"/>
</dbReference>
<name>D8WHE0_9HYME</name>
<dbReference type="EMBL" id="MK907921">
    <property type="protein sequence ID" value="QHS69758.1"/>
    <property type="molecule type" value="Genomic_DNA"/>
</dbReference>
<keyword evidence="2" id="KW-0496">Mitochondrion</keyword>
<evidence type="ECO:0000313" key="2">
    <source>
        <dbReference type="EMBL" id="ACY09463.1"/>
    </source>
</evidence>
<reference evidence="2" key="1">
    <citation type="journal article" date="2010" name="BMC Genomics">
        <title>Comparative mitogenomics of Braconidae (Insecta: Hymenoptera) and the phylogenetic utility of mitochondrial genomes with special reference to Holometabolous insects.</title>
        <authorList>
            <person name="Wei S.J."/>
            <person name="Shi M."/>
            <person name="Sharkey M.J."/>
            <person name="van Achterberg C."/>
            <person name="Chen X.X."/>
        </authorList>
    </citation>
    <scope>NUCLEOTIDE SEQUENCE</scope>
</reference>
<gene>
    <name evidence="2" type="primary">ATP8</name>
</gene>
<sequence>MPQMAPMNWLMLMMFIFLFYLILMVYVYFFLIKILSNEKKFNLDYYILKWY</sequence>
<reference evidence="3" key="2">
    <citation type="submission" date="2019-05" db="EMBL/GenBank/DDBJ databases">
        <authorList>
            <person name="Seo B.Y."/>
            <person name="Cho J."/>
            <person name="Lee G.-S."/>
            <person name="Park J."/>
            <person name="Park J."/>
        </authorList>
    </citation>
    <scope>NUCLEOTIDE SEQUENCE</scope>
</reference>
<evidence type="ECO:0000313" key="3">
    <source>
        <dbReference type="EMBL" id="QHS69758.1"/>
    </source>
</evidence>
<geneLocation type="mitochondrion" evidence="2"/>
<proteinExistence type="predicted"/>
<dbReference type="CTD" id="4509"/>
<evidence type="ECO:0000256" key="1">
    <source>
        <dbReference type="SAM" id="Phobius"/>
    </source>
</evidence>
<keyword evidence="1" id="KW-0472">Membrane</keyword>
<organism evidence="2">
    <name type="scientific">Meteorus pulchricornis</name>
    <dbReference type="NCBI Taxonomy" id="51522"/>
    <lineage>
        <taxon>Eukaryota</taxon>
        <taxon>Metazoa</taxon>
        <taxon>Ecdysozoa</taxon>
        <taxon>Arthropoda</taxon>
        <taxon>Hexapoda</taxon>
        <taxon>Insecta</taxon>
        <taxon>Pterygota</taxon>
        <taxon>Neoptera</taxon>
        <taxon>Endopterygota</taxon>
        <taxon>Hymenoptera</taxon>
        <taxon>Apocrita</taxon>
        <taxon>Ichneumonoidea</taxon>
        <taxon>Braconidae</taxon>
        <taxon>Meteorinae</taxon>
        <taxon>Meteorus</taxon>
    </lineage>
</organism>
<keyword evidence="1" id="KW-0812">Transmembrane</keyword>
<keyword evidence="1" id="KW-1133">Transmembrane helix</keyword>
<dbReference type="RefSeq" id="YP_010003278.1">
    <property type="nucleotide sequence ID" value="NC_053259.1"/>
</dbReference>